<sequence>MGFMSDFGHILDFHFRDTLNTGFTVKCGGVIVQRKTIDYPYGVQLKTIDYPFPRGVCNHVSRPHLWQMDEFISKKQTLENNCEQYNLYPSFRNSLVPSSAVRKSFSDTCNKFSNALPADGWALIRNITCQVFLFETRAFGNLGYAFSSCVITNNPPSIRW</sequence>
<evidence type="ECO:0000313" key="2">
    <source>
        <dbReference type="WBParaSite" id="TMUE_1000004289.1"/>
    </source>
</evidence>
<keyword evidence="1" id="KW-1185">Reference proteome</keyword>
<reference evidence="2" key="1">
    <citation type="submission" date="2019-12" db="UniProtKB">
        <authorList>
            <consortium name="WormBaseParasite"/>
        </authorList>
    </citation>
    <scope>IDENTIFICATION</scope>
</reference>
<proteinExistence type="predicted"/>
<dbReference type="WBParaSite" id="TMUE_1000004289.1">
    <property type="protein sequence ID" value="TMUE_1000004289.1"/>
    <property type="gene ID" value="WBGene00289119"/>
</dbReference>
<dbReference type="Proteomes" id="UP000046395">
    <property type="component" value="Unassembled WGS sequence"/>
</dbReference>
<accession>A0A5S6QAQ1</accession>
<organism evidence="1 2">
    <name type="scientific">Trichuris muris</name>
    <name type="common">Mouse whipworm</name>
    <dbReference type="NCBI Taxonomy" id="70415"/>
    <lineage>
        <taxon>Eukaryota</taxon>
        <taxon>Metazoa</taxon>
        <taxon>Ecdysozoa</taxon>
        <taxon>Nematoda</taxon>
        <taxon>Enoplea</taxon>
        <taxon>Dorylaimia</taxon>
        <taxon>Trichinellida</taxon>
        <taxon>Trichuridae</taxon>
        <taxon>Trichuris</taxon>
    </lineage>
</organism>
<name>A0A5S6QAQ1_TRIMR</name>
<protein>
    <submittedName>
        <fullName evidence="2">Uncharacterized protein</fullName>
    </submittedName>
</protein>
<evidence type="ECO:0000313" key="1">
    <source>
        <dbReference type="Proteomes" id="UP000046395"/>
    </source>
</evidence>
<dbReference type="AlphaFoldDB" id="A0A5S6QAQ1"/>